<dbReference type="Proteomes" id="UP000075737">
    <property type="component" value="Unassembled WGS sequence"/>
</dbReference>
<evidence type="ECO:0000259" key="1">
    <source>
        <dbReference type="Pfam" id="PF09851"/>
    </source>
</evidence>
<name>A0A162MIT9_9FIRM</name>
<evidence type="ECO:0000313" key="2">
    <source>
        <dbReference type="EMBL" id="KYO66168.1"/>
    </source>
</evidence>
<evidence type="ECO:0000313" key="3">
    <source>
        <dbReference type="Proteomes" id="UP000075737"/>
    </source>
</evidence>
<proteinExistence type="predicted"/>
<keyword evidence="3" id="KW-1185">Reference proteome</keyword>
<dbReference type="Pfam" id="PF09851">
    <property type="entry name" value="SHOCT"/>
    <property type="match status" value="1"/>
</dbReference>
<dbReference type="OrthoDB" id="5461404at2"/>
<organism evidence="2 3">
    <name type="scientific">Thermovenabulum gondwanense</name>
    <dbReference type="NCBI Taxonomy" id="520767"/>
    <lineage>
        <taxon>Bacteria</taxon>
        <taxon>Bacillati</taxon>
        <taxon>Bacillota</taxon>
        <taxon>Clostridia</taxon>
        <taxon>Thermosediminibacterales</taxon>
        <taxon>Thermosediminibacteraceae</taxon>
        <taxon>Thermovenabulum</taxon>
    </lineage>
</organism>
<dbReference type="RefSeq" id="WP_068748480.1">
    <property type="nucleotide sequence ID" value="NZ_LOHZ01000030.1"/>
</dbReference>
<reference evidence="2 3" key="1">
    <citation type="submission" date="2015-12" db="EMBL/GenBank/DDBJ databases">
        <title>Draft genome of Thermovenabulum gondwanense isolated from a red thermophilic microbial mat colonisisng an outflow channel of a bore well.</title>
        <authorList>
            <person name="Patel B.K."/>
        </authorList>
    </citation>
    <scope>NUCLEOTIDE SEQUENCE [LARGE SCALE GENOMIC DNA]</scope>
    <source>
        <strain evidence="2 3">R270</strain>
    </source>
</reference>
<comment type="caution">
    <text evidence="2">The sequence shown here is derived from an EMBL/GenBank/DDBJ whole genome shotgun (WGS) entry which is preliminary data.</text>
</comment>
<dbReference type="STRING" id="520767.ATZ99_13600"/>
<feature type="domain" description="SHOCT" evidence="1">
    <location>
        <begin position="32"/>
        <end position="57"/>
    </location>
</feature>
<accession>A0A162MIT9</accession>
<dbReference type="InterPro" id="IPR018649">
    <property type="entry name" value="SHOCT"/>
</dbReference>
<protein>
    <recommendedName>
        <fullName evidence="1">SHOCT domain-containing protein</fullName>
    </recommendedName>
</protein>
<sequence>MMCILFLLVIAFILLNSKGIFERFDRFDKNNALALLNEKYAKGEISDDEYEKRKKILST</sequence>
<dbReference type="AlphaFoldDB" id="A0A162MIT9"/>
<gene>
    <name evidence="2" type="ORF">ATZ99_13600</name>
</gene>
<dbReference type="EMBL" id="LOHZ01000030">
    <property type="protein sequence ID" value="KYO66168.1"/>
    <property type="molecule type" value="Genomic_DNA"/>
</dbReference>